<protein>
    <submittedName>
        <fullName evidence="1">Auxin response factor</fullName>
    </submittedName>
</protein>
<proteinExistence type="predicted"/>
<evidence type="ECO:0000313" key="1">
    <source>
        <dbReference type="EMBL" id="MBW84479.1"/>
    </source>
</evidence>
<sequence length="72" mass="8597">MQIEQVLQHYDTSLERSIKTRFQIRTETNNQLSDLGVESTTLLCFDIWTLLCLIVYQEKHRKASLTAWRRIL</sequence>
<name>A0A2P2ITA7_RHIMU</name>
<dbReference type="EMBL" id="GGEC01003996">
    <property type="protein sequence ID" value="MBW84479.1"/>
    <property type="molecule type" value="Transcribed_RNA"/>
</dbReference>
<reference evidence="1" key="1">
    <citation type="submission" date="2018-02" db="EMBL/GenBank/DDBJ databases">
        <title>Rhizophora mucronata_Transcriptome.</title>
        <authorList>
            <person name="Meera S.P."/>
            <person name="Sreeshan A."/>
            <person name="Augustine A."/>
        </authorList>
    </citation>
    <scope>NUCLEOTIDE SEQUENCE</scope>
    <source>
        <tissue evidence="1">Leaf</tissue>
    </source>
</reference>
<accession>A0A2P2ITA7</accession>
<dbReference type="AlphaFoldDB" id="A0A2P2ITA7"/>
<organism evidence="1">
    <name type="scientific">Rhizophora mucronata</name>
    <name type="common">Asiatic mangrove</name>
    <dbReference type="NCBI Taxonomy" id="61149"/>
    <lineage>
        <taxon>Eukaryota</taxon>
        <taxon>Viridiplantae</taxon>
        <taxon>Streptophyta</taxon>
        <taxon>Embryophyta</taxon>
        <taxon>Tracheophyta</taxon>
        <taxon>Spermatophyta</taxon>
        <taxon>Magnoliopsida</taxon>
        <taxon>eudicotyledons</taxon>
        <taxon>Gunneridae</taxon>
        <taxon>Pentapetalae</taxon>
        <taxon>rosids</taxon>
        <taxon>fabids</taxon>
        <taxon>Malpighiales</taxon>
        <taxon>Rhizophoraceae</taxon>
        <taxon>Rhizophora</taxon>
    </lineage>
</organism>